<dbReference type="GO" id="GO:0042254">
    <property type="term" value="P:ribosome biogenesis"/>
    <property type="evidence" value="ECO:0007669"/>
    <property type="project" value="InterPro"/>
</dbReference>
<dbReference type="Gene3D" id="2.40.10.230">
    <property type="entry name" value="Probable tRNA pseudouridine synthase domain"/>
    <property type="match status" value="1"/>
</dbReference>
<keyword evidence="2" id="KW-1185">Reference proteome</keyword>
<dbReference type="SUPFAM" id="SSF50447">
    <property type="entry name" value="Translation proteins"/>
    <property type="match status" value="1"/>
</dbReference>
<proteinExistence type="predicted"/>
<dbReference type="GO" id="GO:0001522">
    <property type="term" value="P:pseudouridine synthesis"/>
    <property type="evidence" value="ECO:0007669"/>
    <property type="project" value="InterPro"/>
</dbReference>
<sequence length="76" mass="8237">MQRLGTVDRTAQGLAIARVSGEYEPAIGNMVIDESLDTIGRVVDVFGPVDRPYVAITTDNDVNLATLLGEKLYVKD</sequence>
<dbReference type="InterPro" id="IPR007504">
    <property type="entry name" value="H/ACA_rnp_Gar1/Naf1"/>
</dbReference>
<dbReference type="RefSeq" id="WP_238479624.1">
    <property type="nucleotide sequence ID" value="NZ_CP064786.1"/>
</dbReference>
<dbReference type="InterPro" id="IPR038664">
    <property type="entry name" value="Gar1/Naf1_Cbf5-bd_sf"/>
</dbReference>
<dbReference type="EMBL" id="CP064786">
    <property type="protein sequence ID" value="QSG02476.1"/>
    <property type="molecule type" value="Genomic_DNA"/>
</dbReference>
<dbReference type="GeneID" id="70684642"/>
<name>A0A897MWE0_9EURY</name>
<protein>
    <submittedName>
        <fullName evidence="1">RNA-binding protein involved in rRNA processing</fullName>
    </submittedName>
</protein>
<evidence type="ECO:0000313" key="2">
    <source>
        <dbReference type="Proteomes" id="UP000663586"/>
    </source>
</evidence>
<dbReference type="NCBIfam" id="NF009628">
    <property type="entry name" value="PRK13149.1-2"/>
    <property type="match status" value="1"/>
</dbReference>
<evidence type="ECO:0000313" key="1">
    <source>
        <dbReference type="EMBL" id="QSG02476.1"/>
    </source>
</evidence>
<dbReference type="Proteomes" id="UP000663586">
    <property type="component" value="Chromosome"/>
</dbReference>
<reference evidence="1" key="1">
    <citation type="submission" date="2020-11" db="EMBL/GenBank/DDBJ databases">
        <title>Carbohydrate-dependent, anaerobic sulfur respiration: A novel catabolism in halophilic archaea.</title>
        <authorList>
            <person name="Sorokin D.Y."/>
            <person name="Messina E."/>
            <person name="Smedile F."/>
            <person name="La Cono V."/>
            <person name="Hallsworth J.E."/>
            <person name="Yakimov M.M."/>
        </authorList>
    </citation>
    <scope>NUCLEOTIDE SEQUENCE</scope>
    <source>
        <strain evidence="1">AArc-S</strain>
    </source>
</reference>
<dbReference type="Pfam" id="PF04410">
    <property type="entry name" value="Gar1"/>
    <property type="match status" value="1"/>
</dbReference>
<dbReference type="InterPro" id="IPR009000">
    <property type="entry name" value="Transl_B-barrel_sf"/>
</dbReference>
<accession>A0A897MWE0</accession>
<organism evidence="1 2">
    <name type="scientific">Natranaeroarchaeum sulfidigenes</name>
    <dbReference type="NCBI Taxonomy" id="2784880"/>
    <lineage>
        <taxon>Archaea</taxon>
        <taxon>Methanobacteriati</taxon>
        <taxon>Methanobacteriota</taxon>
        <taxon>Stenosarchaea group</taxon>
        <taxon>Halobacteria</taxon>
        <taxon>Halobacteriales</taxon>
        <taxon>Natronoarchaeaceae</taxon>
        <taxon>Natranaeroarchaeum</taxon>
    </lineage>
</organism>
<dbReference type="AlphaFoldDB" id="A0A897MWE0"/>
<dbReference type="KEGG" id="hara:AArcS_1259"/>
<gene>
    <name evidence="1" type="primary">gar1</name>
    <name evidence="1" type="ORF">AArcS_1259</name>
</gene>